<dbReference type="EMBL" id="MH512890">
    <property type="protein sequence ID" value="AXF41339.1"/>
    <property type="molecule type" value="Genomic_DNA"/>
</dbReference>
<gene>
    <name evidence="1" type="primary">ORF_203</name>
    <name evidence="1" type="ORF">S-TIM4_ORF_203</name>
</gene>
<reference evidence="1 2" key="1">
    <citation type="journal article" date="2011" name="Nature">
        <title>Genomic island variability facilitates Prochlorococcus-virus coexistence.</title>
        <authorList>
            <person name="Avrani S."/>
            <person name="Wurtzel O."/>
            <person name="Sharon I."/>
            <person name="Sorek R."/>
            <person name="Lindell D."/>
        </authorList>
    </citation>
    <scope>NUCLEOTIDE SEQUENCE [LARGE SCALE GENOMIC DNA]</scope>
</reference>
<evidence type="ECO:0000313" key="2">
    <source>
        <dbReference type="Proteomes" id="UP000257501"/>
    </source>
</evidence>
<sequence length="64" mass="7623">MSEEINRRYPPSGRGQMRKIDIEPRIFRLKHELYNEHGGASDDWKAGAHYSLDRVLQILQEYYS</sequence>
<dbReference type="Proteomes" id="UP000257501">
    <property type="component" value="Segment"/>
</dbReference>
<organism evidence="1 2">
    <name type="scientific">Cyanophage S-TIM4</name>
    <dbReference type="NCBI Taxonomy" id="1048189"/>
    <lineage>
        <taxon>Viruses</taxon>
        <taxon>Duplodnaviria</taxon>
        <taxon>Heunggongvirae</taxon>
        <taxon>Uroviricota</taxon>
        <taxon>Caudoviricetes</taxon>
        <taxon>Pantevenvirales</taxon>
        <taxon>Kyanoviridae</taxon>
        <taxon>Thaumasvirus</taxon>
        <taxon>Thaumasvirus stim4</taxon>
    </lineage>
</organism>
<accession>A0A345AWQ6</accession>
<protein>
    <submittedName>
        <fullName evidence="1">Uncharacterized protein</fullName>
    </submittedName>
</protein>
<dbReference type="KEGG" id="vg:54997318"/>
<dbReference type="GeneID" id="54997318"/>
<keyword evidence="2" id="KW-1185">Reference proteome</keyword>
<evidence type="ECO:0000313" key="1">
    <source>
        <dbReference type="EMBL" id="AXF41339.1"/>
    </source>
</evidence>
<name>A0A345AWQ6_9CAUD</name>
<proteinExistence type="predicted"/>
<dbReference type="RefSeq" id="YP_009806460.1">
    <property type="nucleotide sequence ID" value="NC_048015.1"/>
</dbReference>